<gene>
    <name evidence="2" type="ORF">J4032_05400</name>
</gene>
<dbReference type="Proteomes" id="UP000828924">
    <property type="component" value="Chromosome"/>
</dbReference>
<reference evidence="2 3" key="1">
    <citation type="submission" date="2021-03" db="EMBL/GenBank/DDBJ databases">
        <title>Complete genome of Streptomyces formicae strain 1H-GS9 (DSM 100524).</title>
        <authorList>
            <person name="Atanasov K.E."/>
            <person name="Altabella T."/>
            <person name="Ferrer A."/>
        </authorList>
    </citation>
    <scope>NUCLEOTIDE SEQUENCE [LARGE SCALE GENOMIC DNA]</scope>
    <source>
        <strain evidence="2 3">1H-GS9</strain>
    </source>
</reference>
<evidence type="ECO:0000313" key="2">
    <source>
        <dbReference type="EMBL" id="UNM16356.1"/>
    </source>
</evidence>
<dbReference type="InterPro" id="IPR012495">
    <property type="entry name" value="TadE-like_dom"/>
</dbReference>
<accession>A0ABY3X0R8</accession>
<dbReference type="Pfam" id="PF07811">
    <property type="entry name" value="TadE"/>
    <property type="match status" value="1"/>
</dbReference>
<name>A0ABY3X0R8_9ACTN</name>
<dbReference type="EMBL" id="CP071872">
    <property type="protein sequence ID" value="UNM16356.1"/>
    <property type="molecule type" value="Genomic_DNA"/>
</dbReference>
<evidence type="ECO:0000313" key="3">
    <source>
        <dbReference type="Proteomes" id="UP000828924"/>
    </source>
</evidence>
<organism evidence="2 3">
    <name type="scientific">Streptomyces formicae</name>
    <dbReference type="NCBI Taxonomy" id="1616117"/>
    <lineage>
        <taxon>Bacteria</taxon>
        <taxon>Bacillati</taxon>
        <taxon>Actinomycetota</taxon>
        <taxon>Actinomycetes</taxon>
        <taxon>Kitasatosporales</taxon>
        <taxon>Streptomycetaceae</taxon>
        <taxon>Streptomyces</taxon>
    </lineage>
</organism>
<feature type="domain" description="TadE-like" evidence="1">
    <location>
        <begin position="2"/>
        <end position="41"/>
    </location>
</feature>
<protein>
    <submittedName>
        <fullName evidence="2">Pilus assembly protein</fullName>
    </submittedName>
</protein>
<sequence length="112" mass="12000">MALEFAGFLPLLLILGLCAIQLGVAAYTASQAGTAARAGARAETDDDFRTQGEYTARQAVSGWLQDDFQEFDYTPQTGSREVTVTVKIKIPSLLPGVADWGEVERSSTMPGD</sequence>
<proteinExistence type="predicted"/>
<evidence type="ECO:0000259" key="1">
    <source>
        <dbReference type="Pfam" id="PF07811"/>
    </source>
</evidence>
<keyword evidence="3" id="KW-1185">Reference proteome</keyword>